<evidence type="ECO:0000259" key="9">
    <source>
        <dbReference type="PROSITE" id="PS50928"/>
    </source>
</evidence>
<evidence type="ECO:0000256" key="8">
    <source>
        <dbReference type="RuleBase" id="RU363032"/>
    </source>
</evidence>
<proteinExistence type="inferred from homology"/>
<evidence type="ECO:0000256" key="2">
    <source>
        <dbReference type="ARBA" id="ARBA00022448"/>
    </source>
</evidence>
<evidence type="ECO:0000313" key="11">
    <source>
        <dbReference type="Proteomes" id="UP000267250"/>
    </source>
</evidence>
<feature type="transmembrane region" description="Helical" evidence="8">
    <location>
        <begin position="373"/>
        <end position="393"/>
    </location>
</feature>
<feature type="transmembrane region" description="Helical" evidence="8">
    <location>
        <begin position="21"/>
        <end position="45"/>
    </location>
</feature>
<keyword evidence="4" id="KW-0997">Cell inner membrane</keyword>
<dbReference type="OrthoDB" id="9776648at2"/>
<keyword evidence="11" id="KW-1185">Reference proteome</keyword>
<keyword evidence="5 8" id="KW-0812">Transmembrane</keyword>
<keyword evidence="2 8" id="KW-0813">Transport</keyword>
<dbReference type="InterPro" id="IPR000515">
    <property type="entry name" value="MetI-like"/>
</dbReference>
<dbReference type="PROSITE" id="PS50928">
    <property type="entry name" value="ABC_TM1"/>
    <property type="match status" value="2"/>
</dbReference>
<feature type="transmembrane region" description="Helical" evidence="8">
    <location>
        <begin position="104"/>
        <end position="125"/>
    </location>
</feature>
<dbReference type="KEGG" id="aft:BBF96_10495"/>
<dbReference type="CDD" id="cd06261">
    <property type="entry name" value="TM_PBP2"/>
    <property type="match status" value="2"/>
</dbReference>
<dbReference type="Proteomes" id="UP000267250">
    <property type="component" value="Chromosome"/>
</dbReference>
<name>A0A3Q9HQY2_9FIRM</name>
<feature type="transmembrane region" description="Helical" evidence="8">
    <location>
        <begin position="505"/>
        <end position="525"/>
    </location>
</feature>
<evidence type="ECO:0000256" key="4">
    <source>
        <dbReference type="ARBA" id="ARBA00022519"/>
    </source>
</evidence>
<feature type="transmembrane region" description="Helical" evidence="8">
    <location>
        <begin position="243"/>
        <end position="262"/>
    </location>
</feature>
<keyword evidence="3" id="KW-1003">Cell membrane</keyword>
<evidence type="ECO:0000313" key="10">
    <source>
        <dbReference type="EMBL" id="AZR73776.1"/>
    </source>
</evidence>
<sequence length="528" mass="58691">MNKIDKIKSIVKQVWGNPRPAISLILLNLLLGILMLIPLVYVFLRSLQAGPKLWFKLISSYLSELIINTITLTLVVSVLAISIGVLMSWLVVGTNLPGRKIWQWILALPLVIPPYVGALSYIILFRPRGWIYQLIGHSILPIYSFWGAVIVLTIFTYPYVYIITSSSLKKINQSYIEVGRSFGMKPFTIFLKIILPLIKPAIGAGGFLIALYVLSDFGAVAMLRYKTFSSAIYYQLTGKFDRSGAAILSTVLIFFTMIFLYLENRSRKGQKFFQNQGTYRKFKPFDLGKWKIIALFLVGSVAFLGVGIPLSILTYWSISGIKAGILNSRFFSYIFNTFLVAGSAALISTVAAIPVSFLKSRYPSPLSSSVTRFAYTGYILPGVIVALGIIFIFNQYLPYFYGTPLMLLIAYIIRFLPLSLRSIESSLALISPRIDEAAKSMGVSPLKMIFQVILPLIFPGLMAGGALVFVSSIKELPATLILRPAGFDTLAVRVWLEASEGFYELAAPAALIIILISVIPLKYLLKQK</sequence>
<organism evidence="10 11">
    <name type="scientific">Anoxybacter fermentans</name>
    <dbReference type="NCBI Taxonomy" id="1323375"/>
    <lineage>
        <taxon>Bacteria</taxon>
        <taxon>Bacillati</taxon>
        <taxon>Bacillota</taxon>
        <taxon>Clostridia</taxon>
        <taxon>Halanaerobiales</taxon>
        <taxon>Anoxybacter</taxon>
    </lineage>
</organism>
<evidence type="ECO:0000256" key="5">
    <source>
        <dbReference type="ARBA" id="ARBA00022692"/>
    </source>
</evidence>
<dbReference type="GO" id="GO:0005886">
    <property type="term" value="C:plasma membrane"/>
    <property type="evidence" value="ECO:0007669"/>
    <property type="project" value="UniProtKB-SubCell"/>
</dbReference>
<dbReference type="PANTHER" id="PTHR43357:SF3">
    <property type="entry name" value="FE(3+)-TRANSPORT SYSTEM PERMEASE PROTEIN FBPB 2"/>
    <property type="match status" value="1"/>
</dbReference>
<gene>
    <name evidence="10" type="ORF">BBF96_10495</name>
</gene>
<dbReference type="GO" id="GO:0055085">
    <property type="term" value="P:transmembrane transport"/>
    <property type="evidence" value="ECO:0007669"/>
    <property type="project" value="InterPro"/>
</dbReference>
<dbReference type="InterPro" id="IPR035906">
    <property type="entry name" value="MetI-like_sf"/>
</dbReference>
<feature type="transmembrane region" description="Helical" evidence="8">
    <location>
        <begin position="145"/>
        <end position="168"/>
    </location>
</feature>
<evidence type="ECO:0000256" key="7">
    <source>
        <dbReference type="ARBA" id="ARBA00023136"/>
    </source>
</evidence>
<feature type="transmembrane region" description="Helical" evidence="8">
    <location>
        <begin position="399"/>
        <end position="416"/>
    </location>
</feature>
<feature type="transmembrane region" description="Helical" evidence="8">
    <location>
        <begin position="449"/>
        <end position="470"/>
    </location>
</feature>
<feature type="domain" description="ABC transmembrane type-1" evidence="9">
    <location>
        <begin position="66"/>
        <end position="263"/>
    </location>
</feature>
<feature type="transmembrane region" description="Helical" evidence="8">
    <location>
        <begin position="292"/>
        <end position="318"/>
    </location>
</feature>
<feature type="transmembrane region" description="Helical" evidence="8">
    <location>
        <begin position="189"/>
        <end position="214"/>
    </location>
</feature>
<evidence type="ECO:0000256" key="6">
    <source>
        <dbReference type="ARBA" id="ARBA00022989"/>
    </source>
</evidence>
<feature type="transmembrane region" description="Helical" evidence="8">
    <location>
        <begin position="330"/>
        <end position="353"/>
    </location>
</feature>
<dbReference type="EMBL" id="CP016379">
    <property type="protein sequence ID" value="AZR73776.1"/>
    <property type="molecule type" value="Genomic_DNA"/>
</dbReference>
<comment type="subcellular location">
    <subcellularLocation>
        <location evidence="1">Cell inner membrane</location>
        <topology evidence="1">Multi-pass membrane protein</topology>
    </subcellularLocation>
    <subcellularLocation>
        <location evidence="8">Cell membrane</location>
        <topology evidence="8">Multi-pass membrane protein</topology>
    </subcellularLocation>
</comment>
<comment type="similarity">
    <text evidence="8">Belongs to the binding-protein-dependent transport system permease family.</text>
</comment>
<evidence type="ECO:0000256" key="3">
    <source>
        <dbReference type="ARBA" id="ARBA00022475"/>
    </source>
</evidence>
<dbReference type="RefSeq" id="WP_127017124.1">
    <property type="nucleotide sequence ID" value="NZ_CP016379.1"/>
</dbReference>
<dbReference type="AlphaFoldDB" id="A0A3Q9HQY2"/>
<dbReference type="PANTHER" id="PTHR43357">
    <property type="entry name" value="INNER MEMBRANE ABC TRANSPORTER PERMEASE PROTEIN YDCV"/>
    <property type="match status" value="1"/>
</dbReference>
<accession>A0A3Q9HQY2</accession>
<feature type="transmembrane region" description="Helical" evidence="8">
    <location>
        <begin position="65"/>
        <end position="92"/>
    </location>
</feature>
<keyword evidence="7 8" id="KW-0472">Membrane</keyword>
<evidence type="ECO:0000256" key="1">
    <source>
        <dbReference type="ARBA" id="ARBA00004429"/>
    </source>
</evidence>
<dbReference type="Pfam" id="PF00528">
    <property type="entry name" value="BPD_transp_1"/>
    <property type="match status" value="2"/>
</dbReference>
<keyword evidence="6 8" id="KW-1133">Transmembrane helix</keyword>
<reference evidence="10 11" key="1">
    <citation type="submission" date="2016-07" db="EMBL/GenBank/DDBJ databases">
        <title>Genome and transcriptome analysis of iron-reducing fermentative bacteria Anoxybacter fermentans.</title>
        <authorList>
            <person name="Zeng X."/>
            <person name="Shao Z."/>
        </authorList>
    </citation>
    <scope>NUCLEOTIDE SEQUENCE [LARGE SCALE GENOMIC DNA]</scope>
    <source>
        <strain evidence="10 11">DY22613</strain>
    </source>
</reference>
<feature type="domain" description="ABC transmembrane type-1" evidence="9">
    <location>
        <begin position="334"/>
        <end position="524"/>
    </location>
</feature>
<dbReference type="SUPFAM" id="SSF161098">
    <property type="entry name" value="MetI-like"/>
    <property type="match status" value="2"/>
</dbReference>
<dbReference type="Gene3D" id="1.10.3720.10">
    <property type="entry name" value="MetI-like"/>
    <property type="match status" value="2"/>
</dbReference>
<protein>
    <submittedName>
        <fullName evidence="10">Iron transporter</fullName>
    </submittedName>
</protein>